<proteinExistence type="predicted"/>
<sequence length="124" mass="13545">MSLKLAIPFLLNPQHTVSATTPLLLRIAPIDKTGGRNHTKKEYSVSVQSISVLCHTNRASGNLNRNDGTKKFPTETSPSPATVEPAIQAAMSQTRFIHAMDNIAKKPSSCLHRKRMPPVDHAAH</sequence>
<evidence type="ECO:0000313" key="2">
    <source>
        <dbReference type="EMBL" id="TDH67975.1"/>
    </source>
</evidence>
<gene>
    <name evidence="2" type="ORF">CCR75_004352</name>
</gene>
<evidence type="ECO:0000313" key="3">
    <source>
        <dbReference type="Proteomes" id="UP000294530"/>
    </source>
</evidence>
<dbReference type="GeneID" id="94348109"/>
<feature type="region of interest" description="Disordered" evidence="1">
    <location>
        <begin position="58"/>
        <end position="81"/>
    </location>
</feature>
<name>A0A976FJE9_BRELC</name>
<comment type="caution">
    <text evidence="2">The sequence shown here is derived from an EMBL/GenBank/DDBJ whole genome shotgun (WGS) entry which is preliminary data.</text>
</comment>
<reference evidence="2 3" key="1">
    <citation type="journal article" date="2021" name="Genome Biol.">
        <title>AFLAP: assembly-free linkage analysis pipeline using k-mers from genome sequencing data.</title>
        <authorList>
            <person name="Fletcher K."/>
            <person name="Zhang L."/>
            <person name="Gil J."/>
            <person name="Han R."/>
            <person name="Cavanaugh K."/>
            <person name="Michelmore R."/>
        </authorList>
    </citation>
    <scope>NUCLEOTIDE SEQUENCE [LARGE SCALE GENOMIC DNA]</scope>
    <source>
        <strain evidence="2 3">SF5</strain>
    </source>
</reference>
<dbReference type="Proteomes" id="UP000294530">
    <property type="component" value="Unassembled WGS sequence"/>
</dbReference>
<dbReference type="EMBL" id="SHOA02000017">
    <property type="protein sequence ID" value="TDH67975.1"/>
    <property type="molecule type" value="Genomic_DNA"/>
</dbReference>
<accession>A0A976FJE9</accession>
<evidence type="ECO:0000256" key="1">
    <source>
        <dbReference type="SAM" id="MobiDB-lite"/>
    </source>
</evidence>
<dbReference type="AlphaFoldDB" id="A0A976FJE9"/>
<dbReference type="KEGG" id="blac:94348109"/>
<organism evidence="2 3">
    <name type="scientific">Bremia lactucae</name>
    <name type="common">Lettuce downy mildew</name>
    <dbReference type="NCBI Taxonomy" id="4779"/>
    <lineage>
        <taxon>Eukaryota</taxon>
        <taxon>Sar</taxon>
        <taxon>Stramenopiles</taxon>
        <taxon>Oomycota</taxon>
        <taxon>Peronosporomycetes</taxon>
        <taxon>Peronosporales</taxon>
        <taxon>Peronosporaceae</taxon>
        <taxon>Bremia</taxon>
    </lineage>
</organism>
<keyword evidence="3" id="KW-1185">Reference proteome</keyword>
<protein>
    <submittedName>
        <fullName evidence="2">Uncharacterized protein</fullName>
    </submittedName>
</protein>
<dbReference type="RefSeq" id="XP_067817474.1">
    <property type="nucleotide sequence ID" value="XM_067962438.1"/>
</dbReference>